<dbReference type="RefSeq" id="WP_394845768.1">
    <property type="nucleotide sequence ID" value="NZ_CP089982.1"/>
</dbReference>
<dbReference type="SMART" id="SM00939">
    <property type="entry name" value="PepX_C"/>
    <property type="match status" value="1"/>
</dbReference>
<evidence type="ECO:0000256" key="1">
    <source>
        <dbReference type="ARBA" id="ARBA00022801"/>
    </source>
</evidence>
<dbReference type="InterPro" id="IPR013736">
    <property type="entry name" value="Xaa-Pro_dipept_C"/>
</dbReference>
<protein>
    <submittedName>
        <fullName evidence="3">CocE/NonD family hydrolase</fullName>
    </submittedName>
</protein>
<accession>A0ABZ2K950</accession>
<reference evidence="3 4" key="1">
    <citation type="submission" date="2021-12" db="EMBL/GenBank/DDBJ databases">
        <title>Discovery of the Pendulisporaceae a myxobacterial family with distinct sporulation behavior and unique specialized metabolism.</title>
        <authorList>
            <person name="Garcia R."/>
            <person name="Popoff A."/>
            <person name="Bader C.D."/>
            <person name="Loehr J."/>
            <person name="Walesch S."/>
            <person name="Walt C."/>
            <person name="Boldt J."/>
            <person name="Bunk B."/>
            <person name="Haeckl F.J.F.P.J."/>
            <person name="Gunesch A.P."/>
            <person name="Birkelbach J."/>
            <person name="Nuebel U."/>
            <person name="Pietschmann T."/>
            <person name="Bach T."/>
            <person name="Mueller R."/>
        </authorList>
    </citation>
    <scope>NUCLEOTIDE SEQUENCE [LARGE SCALE GENOMIC DNA]</scope>
    <source>
        <strain evidence="3 4">MSr12523</strain>
    </source>
</reference>
<evidence type="ECO:0000259" key="2">
    <source>
        <dbReference type="SMART" id="SM00939"/>
    </source>
</evidence>
<dbReference type="GO" id="GO:0016787">
    <property type="term" value="F:hydrolase activity"/>
    <property type="evidence" value="ECO:0007669"/>
    <property type="project" value="UniProtKB-KW"/>
</dbReference>
<keyword evidence="4" id="KW-1185">Reference proteome</keyword>
<feature type="domain" description="Xaa-Pro dipeptidyl-peptidase C-terminal" evidence="2">
    <location>
        <begin position="355"/>
        <end position="624"/>
    </location>
</feature>
<dbReference type="InterPro" id="IPR029058">
    <property type="entry name" value="AB_hydrolase_fold"/>
</dbReference>
<name>A0ABZ2K950_9BACT</name>
<dbReference type="Gene3D" id="2.60.120.260">
    <property type="entry name" value="Galactose-binding domain-like"/>
    <property type="match status" value="1"/>
</dbReference>
<organism evidence="3 4">
    <name type="scientific">Pendulispora brunnea</name>
    <dbReference type="NCBI Taxonomy" id="2905690"/>
    <lineage>
        <taxon>Bacteria</taxon>
        <taxon>Pseudomonadati</taxon>
        <taxon>Myxococcota</taxon>
        <taxon>Myxococcia</taxon>
        <taxon>Myxococcales</taxon>
        <taxon>Sorangiineae</taxon>
        <taxon>Pendulisporaceae</taxon>
        <taxon>Pendulispora</taxon>
    </lineage>
</organism>
<dbReference type="Gene3D" id="3.40.50.1820">
    <property type="entry name" value="alpha/beta hydrolase"/>
    <property type="match status" value="1"/>
</dbReference>
<evidence type="ECO:0000313" key="4">
    <source>
        <dbReference type="Proteomes" id="UP001379533"/>
    </source>
</evidence>
<dbReference type="InterPro" id="IPR000383">
    <property type="entry name" value="Xaa-Pro-like_dom"/>
</dbReference>
<evidence type="ECO:0000313" key="3">
    <source>
        <dbReference type="EMBL" id="WXA95159.1"/>
    </source>
</evidence>
<dbReference type="Pfam" id="PF02129">
    <property type="entry name" value="Peptidase_S15"/>
    <property type="match status" value="1"/>
</dbReference>
<keyword evidence="1 3" id="KW-0378">Hydrolase</keyword>
<dbReference type="Pfam" id="PF08530">
    <property type="entry name" value="PepX_C"/>
    <property type="match status" value="1"/>
</dbReference>
<dbReference type="SUPFAM" id="SSF53474">
    <property type="entry name" value="alpha/beta-Hydrolases"/>
    <property type="match status" value="1"/>
</dbReference>
<sequence>MNPRTIVSIACVAVAAGVLGYVAHHSGASSAEGAARESRFEMIRAMVPMRDGVKLETNIFVPKGKHPPLPFLFERTPYGARDSEPGAKSTNFDALIADGYIFVAQSIRGRFKSEGTFVMLRPPRDKSDPKSVDEATDAYDTIEWLLHNVPGNNGRVGMHGGSYDAWTQVMALLEPHPALKAVNEAASPSDMFINDDDHHNGAFRLAYSFEYVAMMESEKDKNAEFAYDRYDAYDWFLGLGALSHVNERYFHGQRPTWNDYVEHPNRDEFWKRNAVGTHLERTTVPNLNVVGVWDQEDFVGPLDIYSRLEKNDASHINYLIMGPWNHGGWAGKTGRKLGAIDFGSDTAQEYREIQRQWFAHWLHDGPLDLPEATVFETGSNKWKKLDRFPREAGVTKRPLYLHADGKASFEPPTEEAAQGFDAYVSDPANPVPYRRRPIGPTFFDPEMPWRTWLVDDQRFVEGRPDVLTWQTDVLDRDITVEGDIVADLFASTSGTDSDWVVKLIDVYPEDKAWAKNLDAGTPEMRGYQLMIANDVFRARYRNSFEHPEPVPANEVVEYTIDLHPNAHAFLRGHRIMVQVQSTWFPLIDRNPQKYVDNIYKAQDSDFTKATQRIYRAHGAASAIVLPVVQ</sequence>
<dbReference type="SUPFAM" id="SSF49785">
    <property type="entry name" value="Galactose-binding domain-like"/>
    <property type="match status" value="1"/>
</dbReference>
<dbReference type="InterPro" id="IPR008979">
    <property type="entry name" value="Galactose-bd-like_sf"/>
</dbReference>
<dbReference type="Gene3D" id="1.10.3020.10">
    <property type="entry name" value="alpha-amino acid ester hydrolase ( Helical cap domain)"/>
    <property type="match status" value="1"/>
</dbReference>
<proteinExistence type="predicted"/>
<dbReference type="NCBIfam" id="TIGR00976">
    <property type="entry name" value="CocE_NonD"/>
    <property type="match status" value="1"/>
</dbReference>
<gene>
    <name evidence="3" type="ORF">LZC95_53160</name>
</gene>
<dbReference type="EMBL" id="CP089982">
    <property type="protein sequence ID" value="WXA95159.1"/>
    <property type="molecule type" value="Genomic_DNA"/>
</dbReference>
<dbReference type="InterPro" id="IPR005674">
    <property type="entry name" value="CocE/Ser_esterase"/>
</dbReference>
<dbReference type="Proteomes" id="UP001379533">
    <property type="component" value="Chromosome"/>
</dbReference>